<dbReference type="PANTHER" id="PTHR18895:SF74">
    <property type="entry name" value="MTRF1L RELEASE FACTOR GLUTAMINE METHYLTRANSFERASE"/>
    <property type="match status" value="1"/>
</dbReference>
<dbReference type="Pfam" id="PF05175">
    <property type="entry name" value="MTS"/>
    <property type="match status" value="1"/>
</dbReference>
<dbReference type="OrthoDB" id="269872at2759"/>
<evidence type="ECO:0000259" key="2">
    <source>
        <dbReference type="Pfam" id="PF05175"/>
    </source>
</evidence>
<dbReference type="GO" id="GO:0003676">
    <property type="term" value="F:nucleic acid binding"/>
    <property type="evidence" value="ECO:0007669"/>
    <property type="project" value="InterPro"/>
</dbReference>
<dbReference type="InterPro" id="IPR002052">
    <property type="entry name" value="DNA_methylase_N6_adenine_CS"/>
</dbReference>
<dbReference type="Proteomes" id="UP000054408">
    <property type="component" value="Unassembled WGS sequence"/>
</dbReference>
<evidence type="ECO:0000313" key="4">
    <source>
        <dbReference type="Proteomes" id="UP000054408"/>
    </source>
</evidence>
<dbReference type="AlphaFoldDB" id="A0A0L0DF10"/>
<keyword evidence="3" id="KW-0489">Methyltransferase</keyword>
<dbReference type="STRING" id="461836.A0A0L0DF10"/>
<dbReference type="EMBL" id="GL349462">
    <property type="protein sequence ID" value="KNC50726.1"/>
    <property type="molecule type" value="Genomic_DNA"/>
</dbReference>
<organism evidence="3 4">
    <name type="scientific">Thecamonas trahens ATCC 50062</name>
    <dbReference type="NCBI Taxonomy" id="461836"/>
    <lineage>
        <taxon>Eukaryota</taxon>
        <taxon>Apusozoa</taxon>
        <taxon>Apusomonadida</taxon>
        <taxon>Apusomonadidae</taxon>
        <taxon>Thecamonas</taxon>
    </lineage>
</organism>
<dbReference type="GO" id="GO:0032259">
    <property type="term" value="P:methylation"/>
    <property type="evidence" value="ECO:0007669"/>
    <property type="project" value="UniProtKB-KW"/>
</dbReference>
<gene>
    <name evidence="3" type="ORF">AMSG_06616</name>
</gene>
<dbReference type="InterPro" id="IPR050320">
    <property type="entry name" value="N5-glutamine_MTase"/>
</dbReference>
<reference evidence="3 4" key="1">
    <citation type="submission" date="2010-05" db="EMBL/GenBank/DDBJ databases">
        <title>The Genome Sequence of Thecamonas trahens ATCC 50062.</title>
        <authorList>
            <consortium name="The Broad Institute Genome Sequencing Platform"/>
            <person name="Russ C."/>
            <person name="Cuomo C."/>
            <person name="Shea T."/>
            <person name="Young S.K."/>
            <person name="Zeng Q."/>
            <person name="Koehrsen M."/>
            <person name="Haas B."/>
            <person name="Borodovsky M."/>
            <person name="Guigo R."/>
            <person name="Alvarado L."/>
            <person name="Berlin A."/>
            <person name="Bochicchio J."/>
            <person name="Borenstein D."/>
            <person name="Chapman S."/>
            <person name="Chen Z."/>
            <person name="Freedman E."/>
            <person name="Gellesch M."/>
            <person name="Goldberg J."/>
            <person name="Griggs A."/>
            <person name="Gujja S."/>
            <person name="Heilman E."/>
            <person name="Heiman D."/>
            <person name="Hepburn T."/>
            <person name="Howarth C."/>
            <person name="Jen D."/>
            <person name="Larson L."/>
            <person name="Mehta T."/>
            <person name="Park D."/>
            <person name="Pearson M."/>
            <person name="Roberts A."/>
            <person name="Saif S."/>
            <person name="Shenoy N."/>
            <person name="Sisk P."/>
            <person name="Stolte C."/>
            <person name="Sykes S."/>
            <person name="Thomson T."/>
            <person name="Walk T."/>
            <person name="White J."/>
            <person name="Yandava C."/>
            <person name="Burger G."/>
            <person name="Gray M.W."/>
            <person name="Holland P.W.H."/>
            <person name="King N."/>
            <person name="Lang F.B.F."/>
            <person name="Roger A.J."/>
            <person name="Ruiz-Trillo I."/>
            <person name="Lander E."/>
            <person name="Nusbaum C."/>
        </authorList>
    </citation>
    <scope>NUCLEOTIDE SEQUENCE [LARGE SCALE GENOMIC DNA]</scope>
    <source>
        <strain evidence="3 4">ATCC 50062</strain>
    </source>
</reference>
<dbReference type="GO" id="GO:0008757">
    <property type="term" value="F:S-adenosylmethionine-dependent methyltransferase activity"/>
    <property type="evidence" value="ECO:0007669"/>
    <property type="project" value="UniProtKB-ARBA"/>
</dbReference>
<dbReference type="InterPro" id="IPR007848">
    <property type="entry name" value="Small_mtfrase_dom"/>
</dbReference>
<evidence type="ECO:0000256" key="1">
    <source>
        <dbReference type="SAM" id="MobiDB-lite"/>
    </source>
</evidence>
<keyword evidence="3" id="KW-0808">Transferase</keyword>
<dbReference type="PROSITE" id="PS00092">
    <property type="entry name" value="N6_MTASE"/>
    <property type="match status" value="1"/>
</dbReference>
<protein>
    <submittedName>
        <fullName evidence="3">HemK family Modification methylase</fullName>
    </submittedName>
</protein>
<feature type="region of interest" description="Disordered" evidence="1">
    <location>
        <begin position="257"/>
        <end position="289"/>
    </location>
</feature>
<keyword evidence="4" id="KW-1185">Reference proteome</keyword>
<feature type="domain" description="Methyltransferase small" evidence="2">
    <location>
        <begin position="140"/>
        <end position="248"/>
    </location>
</feature>
<dbReference type="PANTHER" id="PTHR18895">
    <property type="entry name" value="HEMK METHYLTRANSFERASE"/>
    <property type="match status" value="1"/>
</dbReference>
<dbReference type="RefSeq" id="XP_013756694.1">
    <property type="nucleotide sequence ID" value="XM_013901240.1"/>
</dbReference>
<dbReference type="eggNOG" id="KOG2904">
    <property type="taxonomic scope" value="Eukaryota"/>
</dbReference>
<feature type="compositionally biased region" description="Basic and acidic residues" evidence="1">
    <location>
        <begin position="259"/>
        <end position="272"/>
    </location>
</feature>
<sequence>MSIRTLLTTLISELVAHTSHHPWASPQADMRALACSILASHPPGGVHLPPAAGHPHNLLEHARHGKDLRTQRPIEWTTLSSLSRDLPLPPSAFTAAAAAIAARSTAVPVPYITGFTEFGEHLFRVASPDGDRVLVPRPASELLVERATKALTSLSSPAASVLELGVGSGAVLISVAAAAADLPRPVAAVGVDVAPAALRLAEVNAQAVAVDAKKELDVSLLASSWMTELLASPATFDVIISNPPYLCSHEIGAAPHSPLAHEPRGALDGGEHGRRRGVVGPRLATVRRR</sequence>
<dbReference type="InterPro" id="IPR029063">
    <property type="entry name" value="SAM-dependent_MTases_sf"/>
</dbReference>
<dbReference type="Gene3D" id="3.40.50.150">
    <property type="entry name" value="Vaccinia Virus protein VP39"/>
    <property type="match status" value="1"/>
</dbReference>
<dbReference type="SUPFAM" id="SSF53335">
    <property type="entry name" value="S-adenosyl-L-methionine-dependent methyltransferases"/>
    <property type="match status" value="1"/>
</dbReference>
<dbReference type="GeneID" id="25565732"/>
<name>A0A0L0DF10_THETB</name>
<accession>A0A0L0DF10</accession>
<proteinExistence type="predicted"/>
<dbReference type="CDD" id="cd02440">
    <property type="entry name" value="AdoMet_MTases"/>
    <property type="match status" value="1"/>
</dbReference>
<evidence type="ECO:0000313" key="3">
    <source>
        <dbReference type="EMBL" id="KNC50726.1"/>
    </source>
</evidence>